<dbReference type="Proteomes" id="UP000235672">
    <property type="component" value="Unassembled WGS sequence"/>
</dbReference>
<name>A0A2J6PVT2_9HELO</name>
<evidence type="ECO:0000313" key="2">
    <source>
        <dbReference type="Proteomes" id="UP000235672"/>
    </source>
</evidence>
<evidence type="ECO:0000313" key="1">
    <source>
        <dbReference type="EMBL" id="PMD18142.1"/>
    </source>
</evidence>
<accession>A0A2J6PVT2</accession>
<keyword evidence="2" id="KW-1185">Reference proteome</keyword>
<dbReference type="STRING" id="1745343.A0A2J6PVT2"/>
<dbReference type="AlphaFoldDB" id="A0A2J6PVT2"/>
<reference evidence="1 2" key="1">
    <citation type="submission" date="2016-05" db="EMBL/GenBank/DDBJ databases">
        <title>A degradative enzymes factory behind the ericoid mycorrhizal symbiosis.</title>
        <authorList>
            <consortium name="DOE Joint Genome Institute"/>
            <person name="Martino E."/>
            <person name="Morin E."/>
            <person name="Grelet G."/>
            <person name="Kuo A."/>
            <person name="Kohler A."/>
            <person name="Daghino S."/>
            <person name="Barry K."/>
            <person name="Choi C."/>
            <person name="Cichocki N."/>
            <person name="Clum A."/>
            <person name="Copeland A."/>
            <person name="Hainaut M."/>
            <person name="Haridas S."/>
            <person name="Labutti K."/>
            <person name="Lindquist E."/>
            <person name="Lipzen A."/>
            <person name="Khouja H.-R."/>
            <person name="Murat C."/>
            <person name="Ohm R."/>
            <person name="Olson A."/>
            <person name="Spatafora J."/>
            <person name="Veneault-Fourrey C."/>
            <person name="Henrissat B."/>
            <person name="Grigoriev I."/>
            <person name="Martin F."/>
            <person name="Perotto S."/>
        </authorList>
    </citation>
    <scope>NUCLEOTIDE SEQUENCE [LARGE SCALE GENOMIC DNA]</scope>
    <source>
        <strain evidence="1 2">UAMH 7357</strain>
    </source>
</reference>
<dbReference type="PANTHER" id="PTHR38846">
    <property type="entry name" value="C3H1-TYPE DOMAIN-CONTAINING PROTEIN"/>
    <property type="match status" value="1"/>
</dbReference>
<dbReference type="OrthoDB" id="6105938at2759"/>
<organism evidence="1 2">
    <name type="scientific">Hyaloscypha hepaticicola</name>
    <dbReference type="NCBI Taxonomy" id="2082293"/>
    <lineage>
        <taxon>Eukaryota</taxon>
        <taxon>Fungi</taxon>
        <taxon>Dikarya</taxon>
        <taxon>Ascomycota</taxon>
        <taxon>Pezizomycotina</taxon>
        <taxon>Leotiomycetes</taxon>
        <taxon>Helotiales</taxon>
        <taxon>Hyaloscyphaceae</taxon>
        <taxon>Hyaloscypha</taxon>
    </lineage>
</organism>
<sequence length="127" mass="14373">MANLALGGVILGSPSPPRPSGKKIKNIAREFERYFGNDTKLENWVRLCRDVGIEDELTSIKKCKQALKGVWVNIHDLIHAVRNDCTPPQRFPNQHALALYTRNHNKYYPKEKAKAGGPVRTLLAHIF</sequence>
<dbReference type="EMBL" id="KZ613496">
    <property type="protein sequence ID" value="PMD18142.1"/>
    <property type="molecule type" value="Genomic_DNA"/>
</dbReference>
<proteinExistence type="predicted"/>
<dbReference type="PANTHER" id="PTHR38846:SF1">
    <property type="entry name" value="C3H1-TYPE DOMAIN-CONTAINING PROTEIN"/>
    <property type="match status" value="1"/>
</dbReference>
<gene>
    <name evidence="1" type="ORF">NA56DRAFT_727778</name>
</gene>
<protein>
    <submittedName>
        <fullName evidence="1">Uncharacterized protein</fullName>
    </submittedName>
</protein>